<organism evidence="5 6">
    <name type="scientific">Pelosinus fermentans B4</name>
    <dbReference type="NCBI Taxonomy" id="1149862"/>
    <lineage>
        <taxon>Bacteria</taxon>
        <taxon>Bacillati</taxon>
        <taxon>Bacillota</taxon>
        <taxon>Negativicutes</taxon>
        <taxon>Selenomonadales</taxon>
        <taxon>Sporomusaceae</taxon>
        <taxon>Pelosinus</taxon>
    </lineage>
</organism>
<dbReference type="InterPro" id="IPR051496">
    <property type="entry name" value="H-rev107_PLA/AT"/>
</dbReference>
<dbReference type="EMBL" id="AKVJ01000066">
    <property type="protein sequence ID" value="EIW16370.1"/>
    <property type="molecule type" value="Genomic_DNA"/>
</dbReference>
<dbReference type="Proteomes" id="UP000004324">
    <property type="component" value="Unassembled WGS sequence"/>
</dbReference>
<dbReference type="GO" id="GO:0008970">
    <property type="term" value="F:phospholipase A1 activity"/>
    <property type="evidence" value="ECO:0007669"/>
    <property type="project" value="TreeGrafter"/>
</dbReference>
<dbReference type="GO" id="GO:0004623">
    <property type="term" value="F:phospholipase A2 activity"/>
    <property type="evidence" value="ECO:0007669"/>
    <property type="project" value="TreeGrafter"/>
</dbReference>
<evidence type="ECO:0000256" key="1">
    <source>
        <dbReference type="ARBA" id="ARBA00022679"/>
    </source>
</evidence>
<evidence type="ECO:0000256" key="3">
    <source>
        <dbReference type="ARBA" id="ARBA00023098"/>
    </source>
</evidence>
<evidence type="ECO:0000259" key="4">
    <source>
        <dbReference type="PROSITE" id="PS51934"/>
    </source>
</evidence>
<dbReference type="PANTHER" id="PTHR13943">
    <property type="entry name" value="HRAS-LIKE SUPPRESSOR - RELATED"/>
    <property type="match status" value="1"/>
</dbReference>
<name>I8RFE5_9FIRM</name>
<dbReference type="RefSeq" id="WP_007937374.1">
    <property type="nucleotide sequence ID" value="NZ_AKVJ01000066.1"/>
</dbReference>
<keyword evidence="2" id="KW-0378">Hydrolase</keyword>
<keyword evidence="6" id="KW-1185">Reference proteome</keyword>
<dbReference type="GO" id="GO:0070292">
    <property type="term" value="P:N-acylphosphatidylethanolamine metabolic process"/>
    <property type="evidence" value="ECO:0007669"/>
    <property type="project" value="TreeGrafter"/>
</dbReference>
<dbReference type="Gene3D" id="3.90.1720.10">
    <property type="entry name" value="endopeptidase domain like (from Nostoc punctiforme)"/>
    <property type="match status" value="1"/>
</dbReference>
<keyword evidence="1" id="KW-0808">Transferase</keyword>
<dbReference type="Pfam" id="PF04970">
    <property type="entry name" value="LRAT"/>
    <property type="match status" value="1"/>
</dbReference>
<dbReference type="InterPro" id="IPR007053">
    <property type="entry name" value="LRAT_dom"/>
</dbReference>
<keyword evidence="3" id="KW-0443">Lipid metabolism</keyword>
<dbReference type="GO" id="GO:0016410">
    <property type="term" value="F:N-acyltransferase activity"/>
    <property type="evidence" value="ECO:0007669"/>
    <property type="project" value="TreeGrafter"/>
</dbReference>
<gene>
    <name evidence="5" type="ORF">FB4_0881</name>
</gene>
<accession>I8RFE5</accession>
<reference evidence="5 6" key="1">
    <citation type="journal article" date="2012" name="J. Bacteriol.">
        <title>Draft Genome Sequences for Two Metal-Reducing Pelosinus fermentans Strains Isolated from a Cr(VI)-Contaminated Site and for Type Strain R7.</title>
        <authorList>
            <person name="Brown S.D."/>
            <person name="Podar M."/>
            <person name="Klingeman D.M."/>
            <person name="Johnson C.M."/>
            <person name="Yang Z.K."/>
            <person name="Utturkar S.M."/>
            <person name="Land M.L."/>
            <person name="Mosher J.J."/>
            <person name="Hurt R.A.Jr."/>
            <person name="Phelps T.J."/>
            <person name="Palumbo A.V."/>
            <person name="Arkin A.P."/>
            <person name="Hazen T.C."/>
            <person name="Elias D.A."/>
        </authorList>
    </citation>
    <scope>NUCLEOTIDE SEQUENCE [LARGE SCALE GENOMIC DNA]</scope>
    <source>
        <strain evidence="5 6">B4</strain>
    </source>
</reference>
<proteinExistence type="predicted"/>
<protein>
    <submittedName>
        <fullName evidence="5">NC domain protein</fullName>
    </submittedName>
</protein>
<feature type="domain" description="LRAT" evidence="4">
    <location>
        <begin position="18"/>
        <end position="117"/>
    </location>
</feature>
<dbReference type="PANTHER" id="PTHR13943:SF77">
    <property type="entry name" value="LRAT DOMAIN-CONTAINING PROTEIN"/>
    <property type="match status" value="1"/>
</dbReference>
<dbReference type="PROSITE" id="PS51934">
    <property type="entry name" value="LRAT"/>
    <property type="match status" value="1"/>
</dbReference>
<dbReference type="GO" id="GO:0005737">
    <property type="term" value="C:cytoplasm"/>
    <property type="evidence" value="ECO:0007669"/>
    <property type="project" value="TreeGrafter"/>
</dbReference>
<sequence>MPEDVKEFKKGDVIYVSVIRPAGFGPLHYGVYDGYGGVFHFNGLTPDSAFIHYSLLKDFAMGGTVEIDPCIKIFSPDEIVERASSKLGDNFGGFNFLTNNCEHFAKWCAIGVRQSTQVIKHRSFLAKISGKIDDKNRPLF</sequence>
<comment type="caution">
    <text evidence="5">The sequence shown here is derived from an EMBL/GenBank/DDBJ whole genome shotgun (WGS) entry which is preliminary data.</text>
</comment>
<evidence type="ECO:0000313" key="5">
    <source>
        <dbReference type="EMBL" id="EIW16370.1"/>
    </source>
</evidence>
<dbReference type="PATRIC" id="fig|1149862.3.peg.3884"/>
<dbReference type="AlphaFoldDB" id="I8RFE5"/>
<evidence type="ECO:0000256" key="2">
    <source>
        <dbReference type="ARBA" id="ARBA00022801"/>
    </source>
</evidence>
<dbReference type="OrthoDB" id="9812095at2"/>
<evidence type="ECO:0000313" key="6">
    <source>
        <dbReference type="Proteomes" id="UP000004324"/>
    </source>
</evidence>